<dbReference type="AlphaFoldDB" id="A0A9P9J708"/>
<sequence length="51" mass="5660">MQNTPTPSETAISTYERNPGEVIRPPVPESFDGMLSDIIPFITKMKGYVGF</sequence>
<comment type="caution">
    <text evidence="2">The sequence shown here is derived from an EMBL/GenBank/DDBJ whole genome shotgun (WGS) entry which is preliminary data.</text>
</comment>
<evidence type="ECO:0000313" key="2">
    <source>
        <dbReference type="EMBL" id="KAH7146865.1"/>
    </source>
</evidence>
<dbReference type="EMBL" id="JAGMUU010000008">
    <property type="protein sequence ID" value="KAH7146865.1"/>
    <property type="molecule type" value="Genomic_DNA"/>
</dbReference>
<evidence type="ECO:0000256" key="1">
    <source>
        <dbReference type="SAM" id="MobiDB-lite"/>
    </source>
</evidence>
<dbReference type="OrthoDB" id="5088132at2759"/>
<name>A0A9P9J708_9HYPO</name>
<keyword evidence="3" id="KW-1185">Reference proteome</keyword>
<gene>
    <name evidence="2" type="ORF">B0J13DRAFT_318143</name>
</gene>
<reference evidence="2" key="1">
    <citation type="journal article" date="2021" name="Nat. Commun.">
        <title>Genetic determinants of endophytism in the Arabidopsis root mycobiome.</title>
        <authorList>
            <person name="Mesny F."/>
            <person name="Miyauchi S."/>
            <person name="Thiergart T."/>
            <person name="Pickel B."/>
            <person name="Atanasova L."/>
            <person name="Karlsson M."/>
            <person name="Huettel B."/>
            <person name="Barry K.W."/>
            <person name="Haridas S."/>
            <person name="Chen C."/>
            <person name="Bauer D."/>
            <person name="Andreopoulos W."/>
            <person name="Pangilinan J."/>
            <person name="LaButti K."/>
            <person name="Riley R."/>
            <person name="Lipzen A."/>
            <person name="Clum A."/>
            <person name="Drula E."/>
            <person name="Henrissat B."/>
            <person name="Kohler A."/>
            <person name="Grigoriev I.V."/>
            <person name="Martin F.M."/>
            <person name="Hacquard S."/>
        </authorList>
    </citation>
    <scope>NUCLEOTIDE SEQUENCE</scope>
    <source>
        <strain evidence="2">MPI-CAGE-AT-0021</strain>
    </source>
</reference>
<proteinExistence type="predicted"/>
<accession>A0A9P9J708</accession>
<feature type="compositionally biased region" description="Polar residues" evidence="1">
    <location>
        <begin position="1"/>
        <end position="16"/>
    </location>
</feature>
<organism evidence="2 3">
    <name type="scientific">Dactylonectria estremocensis</name>
    <dbReference type="NCBI Taxonomy" id="1079267"/>
    <lineage>
        <taxon>Eukaryota</taxon>
        <taxon>Fungi</taxon>
        <taxon>Dikarya</taxon>
        <taxon>Ascomycota</taxon>
        <taxon>Pezizomycotina</taxon>
        <taxon>Sordariomycetes</taxon>
        <taxon>Hypocreomycetidae</taxon>
        <taxon>Hypocreales</taxon>
        <taxon>Nectriaceae</taxon>
        <taxon>Dactylonectria</taxon>
    </lineage>
</organism>
<dbReference type="Proteomes" id="UP000717696">
    <property type="component" value="Unassembled WGS sequence"/>
</dbReference>
<evidence type="ECO:0000313" key="3">
    <source>
        <dbReference type="Proteomes" id="UP000717696"/>
    </source>
</evidence>
<protein>
    <submittedName>
        <fullName evidence="2">Uncharacterized protein</fullName>
    </submittedName>
</protein>
<feature type="region of interest" description="Disordered" evidence="1">
    <location>
        <begin position="1"/>
        <end position="25"/>
    </location>
</feature>